<organism evidence="4 6">
    <name type="scientific">Orbilia oligospora</name>
    <name type="common">Nematode-trapping fungus</name>
    <name type="synonym">Arthrobotrys oligospora</name>
    <dbReference type="NCBI Taxonomy" id="2813651"/>
    <lineage>
        <taxon>Eukaryota</taxon>
        <taxon>Fungi</taxon>
        <taxon>Dikarya</taxon>
        <taxon>Ascomycota</taxon>
        <taxon>Pezizomycotina</taxon>
        <taxon>Orbiliomycetes</taxon>
        <taxon>Orbiliales</taxon>
        <taxon>Orbiliaceae</taxon>
        <taxon>Orbilia</taxon>
    </lineage>
</organism>
<keyword evidence="3" id="KW-1133">Transmembrane helix</keyword>
<dbReference type="EMBL" id="WIQW01000149">
    <property type="protein sequence ID" value="KAF3079700.1"/>
    <property type="molecule type" value="Genomic_DNA"/>
</dbReference>
<feature type="region of interest" description="Disordered" evidence="2">
    <location>
        <begin position="262"/>
        <end position="296"/>
    </location>
</feature>
<sequence>MEMMMEHIDWETPRDELLDQLSNLLTELQNHEEGLLGTFDLLDNLDGTRRAIDRLSAVITDKFTNPSSIEYFSPAVTRPLSTSTDVSNSSSEQSYESHESHLTQLSSPTTLISDYDDDINHRRRLLDEDEELLLARAAAGIAGLDEDEDEDDQDQDERLERLSFLLSSVLKEANDAIKDYEAIREDPEEEAQGEIVAEEAEVSEIRSERGEVTTRCSSRLSTSTSTLMIEELQPGLRSAAPSRKVSMYEMPSLVSQETIRPMLQDPPTAPPTPPPVEEEGEGYRGELLPSPDHLSVSSLTSSAETIIPICHTPKPEVIITTTDFDDESQEPVDGEVKRDVIAEIFGNDQQELSLDYLLGDYLNEVIMDVRRNEFVGARFWIFLISVMGMWTWMFITDMVNNFIGNLACACRSG</sequence>
<comment type="caution">
    <text evidence="4">The sequence shown here is derived from an EMBL/GenBank/DDBJ whole genome shotgun (WGS) entry which is preliminary data.</text>
</comment>
<keyword evidence="3" id="KW-0812">Transmembrane</keyword>
<evidence type="ECO:0000256" key="3">
    <source>
        <dbReference type="SAM" id="Phobius"/>
    </source>
</evidence>
<feature type="compositionally biased region" description="Polar residues" evidence="2">
    <location>
        <begin position="102"/>
        <end position="111"/>
    </location>
</feature>
<evidence type="ECO:0000313" key="6">
    <source>
        <dbReference type="Proteomes" id="UP000475325"/>
    </source>
</evidence>
<evidence type="ECO:0000313" key="7">
    <source>
        <dbReference type="Proteomes" id="UP000480548"/>
    </source>
</evidence>
<evidence type="ECO:0000256" key="1">
    <source>
        <dbReference type="SAM" id="Coils"/>
    </source>
</evidence>
<keyword evidence="3" id="KW-0472">Membrane</keyword>
<evidence type="ECO:0000256" key="2">
    <source>
        <dbReference type="SAM" id="MobiDB-lite"/>
    </source>
</evidence>
<evidence type="ECO:0000313" key="4">
    <source>
        <dbReference type="EMBL" id="KAF3079700.1"/>
    </source>
</evidence>
<feature type="region of interest" description="Disordered" evidence="2">
    <location>
        <begin position="79"/>
        <end position="111"/>
    </location>
</feature>
<evidence type="ECO:0000313" key="5">
    <source>
        <dbReference type="EMBL" id="KAF3145193.1"/>
    </source>
</evidence>
<protein>
    <submittedName>
        <fullName evidence="4">Uncharacterized protein</fullName>
    </submittedName>
</protein>
<dbReference type="AlphaFoldDB" id="A0A7C8J4C1"/>
<feature type="compositionally biased region" description="Low complexity" evidence="2">
    <location>
        <begin position="81"/>
        <end position="94"/>
    </location>
</feature>
<accession>A0A7C8J4C1</accession>
<dbReference type="EMBL" id="WIQZ01000005">
    <property type="protein sequence ID" value="KAF3145193.1"/>
    <property type="molecule type" value="Genomic_DNA"/>
</dbReference>
<dbReference type="Proteomes" id="UP000480548">
    <property type="component" value="Unassembled WGS sequence"/>
</dbReference>
<feature type="transmembrane region" description="Helical" evidence="3">
    <location>
        <begin position="377"/>
        <end position="395"/>
    </location>
</feature>
<reference evidence="6 7" key="1">
    <citation type="submission" date="2019-06" db="EMBL/GenBank/DDBJ databases">
        <authorList>
            <person name="Palmer J.M."/>
        </authorList>
    </citation>
    <scope>NUCLEOTIDE SEQUENCE [LARGE SCALE GENOMIC DNA]</scope>
    <source>
        <strain evidence="4 6">TWF102</strain>
        <strain evidence="5 7">TWF703</strain>
    </source>
</reference>
<name>A0A7C8J4C1_ORBOL</name>
<dbReference type="OrthoDB" id="5415878at2759"/>
<keyword evidence="1" id="KW-0175">Coiled coil</keyword>
<proteinExistence type="predicted"/>
<gene>
    <name evidence="4" type="ORF">TWF102_002629</name>
    <name evidence="5" type="ORF">TWF703_007777</name>
</gene>
<feature type="coiled-coil region" evidence="1">
    <location>
        <begin position="170"/>
        <end position="208"/>
    </location>
</feature>
<dbReference type="Proteomes" id="UP000475325">
    <property type="component" value="Unassembled WGS sequence"/>
</dbReference>